<sequence>MQLDNIAPPKRRKLNPDQIQSAFADITQHLKSAKSKPHAGSEGLEARRARAIQSTLHSMVNNRSSFVYASCIAAEAAMFAKDWGSRLVRRWVRDWINVRSLPQSNRGRHSKINSVLSDSTAREAIRTYLRSNKWALNPQKLEQLMKGELVSEEASEYRREIEHNEMPRGLKVFIEEKVLPRLHVKPASSLGLSLSSMRCNLVLVAHDEMVAQAHDGLKYTWVLNGEQPLRKKGVGRGLHQSDFICSTVGWLEKASVTIEYGKNHDGMWTGELFAKQIQEKFFKAFADAHGPGHIAVILVDNSQGHSSYAPDALRASGMNLKPGGKQARMHAGWYMRDGQKIIQPMIYGPDHEMYSNQAKGMKAVLQERGLWQGNLLGTCKKKLKRWLREHCDYTFSTLQKNMQRALRSVPVQVIRKWEHRTWRFIDAYAANLDAKDALLKVKQFSSQKYKSHRRVPERLVQAMDQA</sequence>
<reference evidence="1" key="1">
    <citation type="submission" date="2022-08" db="EMBL/GenBank/DDBJ databases">
        <authorList>
            <consortium name="DOE Joint Genome Institute"/>
            <person name="Min B."/>
            <person name="Riley R."/>
            <person name="Sierra-Patev S."/>
            <person name="Naranjo-Ortiz M."/>
            <person name="Looney B."/>
            <person name="Konkel Z."/>
            <person name="Slot J.C."/>
            <person name="Sakamoto Y."/>
            <person name="Steenwyk J.L."/>
            <person name="Rokas A."/>
            <person name="Carro J."/>
            <person name="Camarero S."/>
            <person name="Ferreira P."/>
            <person name="Molpeceres G."/>
            <person name="Ruiz-Duenas F.J."/>
            <person name="Serrano A."/>
            <person name="Henrissat B."/>
            <person name="Drula E."/>
            <person name="Hughes K.W."/>
            <person name="Mata J.L."/>
            <person name="Ishikawa N.K."/>
            <person name="Vargas-Isla R."/>
            <person name="Ushijima S."/>
            <person name="Smith C.A."/>
            <person name="Ahrendt S."/>
            <person name="Andreopoulos W."/>
            <person name="He G."/>
            <person name="Labutti K."/>
            <person name="Lipzen A."/>
            <person name="Ng V."/>
            <person name="Sandor L."/>
            <person name="Barry K."/>
            <person name="Martinez A.T."/>
            <person name="Xiao Y."/>
            <person name="Gibbons J.G."/>
            <person name="Terashima K."/>
            <person name="Hibbett D.S."/>
            <person name="Grigoriev I.V."/>
        </authorList>
    </citation>
    <scope>NUCLEOTIDE SEQUENCE</scope>
    <source>
        <strain evidence="1">TFB10291</strain>
    </source>
</reference>
<dbReference type="PANTHER" id="PTHR35871:SF1">
    <property type="entry name" value="CXC1-LIKE CYSTEINE CLUSTER ASSOCIATED WITH KDZ TRANSPOSASES DOMAIN-CONTAINING PROTEIN"/>
    <property type="match status" value="1"/>
</dbReference>
<accession>A0AA38KI69</accession>
<dbReference type="AlphaFoldDB" id="A0AA38KI69"/>
<keyword evidence="2" id="KW-1185">Reference proteome</keyword>
<evidence type="ECO:0008006" key="3">
    <source>
        <dbReference type="Google" id="ProtNLM"/>
    </source>
</evidence>
<protein>
    <recommendedName>
        <fullName evidence="3">DDE-1 domain-containing protein</fullName>
    </recommendedName>
</protein>
<gene>
    <name evidence="1" type="ORF">GGU10DRAFT_261555</name>
</gene>
<comment type="caution">
    <text evidence="1">The sequence shown here is derived from an EMBL/GenBank/DDBJ whole genome shotgun (WGS) entry which is preliminary data.</text>
</comment>
<proteinExistence type="predicted"/>
<name>A0AA38KI69_9AGAR</name>
<dbReference type="Proteomes" id="UP001163798">
    <property type="component" value="Unassembled WGS sequence"/>
</dbReference>
<evidence type="ECO:0000313" key="1">
    <source>
        <dbReference type="EMBL" id="KAJ3789071.1"/>
    </source>
</evidence>
<dbReference type="EMBL" id="MU793266">
    <property type="protein sequence ID" value="KAJ3789071.1"/>
    <property type="molecule type" value="Genomic_DNA"/>
</dbReference>
<organism evidence="1 2">
    <name type="scientific">Lentinula aff. detonsa</name>
    <dbReference type="NCBI Taxonomy" id="2804958"/>
    <lineage>
        <taxon>Eukaryota</taxon>
        <taxon>Fungi</taxon>
        <taxon>Dikarya</taxon>
        <taxon>Basidiomycota</taxon>
        <taxon>Agaricomycotina</taxon>
        <taxon>Agaricomycetes</taxon>
        <taxon>Agaricomycetidae</taxon>
        <taxon>Agaricales</taxon>
        <taxon>Marasmiineae</taxon>
        <taxon>Omphalotaceae</taxon>
        <taxon>Lentinula</taxon>
    </lineage>
</organism>
<dbReference type="PANTHER" id="PTHR35871">
    <property type="entry name" value="EXPRESSED PROTEIN"/>
    <property type="match status" value="1"/>
</dbReference>
<evidence type="ECO:0000313" key="2">
    <source>
        <dbReference type="Proteomes" id="UP001163798"/>
    </source>
</evidence>